<evidence type="ECO:0000256" key="1">
    <source>
        <dbReference type="SAM" id="MobiDB-lite"/>
    </source>
</evidence>
<dbReference type="AlphaFoldDB" id="J0WPZ1"/>
<dbReference type="KEGG" id="adl:AURDEDRAFT_176434"/>
<proteinExistence type="predicted"/>
<protein>
    <submittedName>
        <fullName evidence="2">Uncharacterized protein</fullName>
    </submittedName>
</protein>
<accession>J0WPZ1</accession>
<feature type="region of interest" description="Disordered" evidence="1">
    <location>
        <begin position="278"/>
        <end position="306"/>
    </location>
</feature>
<dbReference type="Proteomes" id="UP000006514">
    <property type="component" value="Unassembled WGS sequence"/>
</dbReference>
<organism evidence="2 3">
    <name type="scientific">Auricularia subglabra (strain TFB-10046 / SS5)</name>
    <name type="common">White-rot fungus</name>
    <name type="synonym">Auricularia delicata (strain TFB10046)</name>
    <dbReference type="NCBI Taxonomy" id="717982"/>
    <lineage>
        <taxon>Eukaryota</taxon>
        <taxon>Fungi</taxon>
        <taxon>Dikarya</taxon>
        <taxon>Basidiomycota</taxon>
        <taxon>Agaricomycotina</taxon>
        <taxon>Agaricomycetes</taxon>
        <taxon>Auriculariales</taxon>
        <taxon>Auriculariaceae</taxon>
        <taxon>Auricularia</taxon>
    </lineage>
</organism>
<dbReference type="InParanoid" id="J0WPZ1"/>
<evidence type="ECO:0000313" key="3">
    <source>
        <dbReference type="Proteomes" id="UP000006514"/>
    </source>
</evidence>
<gene>
    <name evidence="2" type="ORF">AURDEDRAFT_176434</name>
</gene>
<sequence>MANVFVDFSLELRYPSISPPRRARDPSHFVYFGDVDLDGSKMTVVVPVPRDSAIPLYPHGTRAQVMGSADVVGNTFFMRLPSVFVSDQPKWRAPFVLFKASVTLSDADVFAATVAGGASWPPAAGVRCVRGTSSHLQRVGVLAPSSIVSVSGHLVGFDDGILEVDVHDVSRLDDVPPCNAASFVPRSVLSPGQEASICEWLSACYPYDVERDEEVACPDPSATRAPVLALATSQPELAEAAGVCASDDGSPSAGGCSAEDESSLRLAITAAFAFRDEGPIGQTPVDGVSELGTPTELDSSSWSSPSYLTHSAVRSPVVAPRLASPVVPAAAVPAPAAVTIPVDVIDLTLDSSDDESVHGMPLATHPPAPVVPRPPVAATASATRDVIDLTVDEGDTATARYKSGHAAVVIAPDMPPFFLDAHLLLRSPAVVAAKHSGGPQSHVYFSTIDVDGLEVDVVIAVSIPPGAFAQLHPHGVRAHVMGWAELAGDTVFVKNPTVIVNSPVVAKASLGDASFWRVAPKRAWPSALDVRCLINRDDGPVVGPALDDPVWP</sequence>
<keyword evidence="3" id="KW-1185">Reference proteome</keyword>
<dbReference type="EMBL" id="JH687940">
    <property type="protein sequence ID" value="EJD34515.1"/>
    <property type="molecule type" value="Genomic_DNA"/>
</dbReference>
<name>J0WPZ1_AURST</name>
<evidence type="ECO:0000313" key="2">
    <source>
        <dbReference type="EMBL" id="EJD34515.1"/>
    </source>
</evidence>
<reference evidence="3" key="1">
    <citation type="journal article" date="2012" name="Science">
        <title>The Paleozoic origin of enzymatic lignin decomposition reconstructed from 31 fungal genomes.</title>
        <authorList>
            <person name="Floudas D."/>
            <person name="Binder M."/>
            <person name="Riley R."/>
            <person name="Barry K."/>
            <person name="Blanchette R.A."/>
            <person name="Henrissat B."/>
            <person name="Martinez A.T."/>
            <person name="Otillar R."/>
            <person name="Spatafora J.W."/>
            <person name="Yadav J.S."/>
            <person name="Aerts A."/>
            <person name="Benoit I."/>
            <person name="Boyd A."/>
            <person name="Carlson A."/>
            <person name="Copeland A."/>
            <person name="Coutinho P.M."/>
            <person name="de Vries R.P."/>
            <person name="Ferreira P."/>
            <person name="Findley K."/>
            <person name="Foster B."/>
            <person name="Gaskell J."/>
            <person name="Glotzer D."/>
            <person name="Gorecki P."/>
            <person name="Heitman J."/>
            <person name="Hesse C."/>
            <person name="Hori C."/>
            <person name="Igarashi K."/>
            <person name="Jurgens J.A."/>
            <person name="Kallen N."/>
            <person name="Kersten P."/>
            <person name="Kohler A."/>
            <person name="Kuees U."/>
            <person name="Kumar T.K.A."/>
            <person name="Kuo A."/>
            <person name="LaButti K."/>
            <person name="Larrondo L.F."/>
            <person name="Lindquist E."/>
            <person name="Ling A."/>
            <person name="Lombard V."/>
            <person name="Lucas S."/>
            <person name="Lundell T."/>
            <person name="Martin R."/>
            <person name="McLaughlin D.J."/>
            <person name="Morgenstern I."/>
            <person name="Morin E."/>
            <person name="Murat C."/>
            <person name="Nagy L.G."/>
            <person name="Nolan M."/>
            <person name="Ohm R.A."/>
            <person name="Patyshakuliyeva A."/>
            <person name="Rokas A."/>
            <person name="Ruiz-Duenas F.J."/>
            <person name="Sabat G."/>
            <person name="Salamov A."/>
            <person name="Samejima M."/>
            <person name="Schmutz J."/>
            <person name="Slot J.C."/>
            <person name="St John F."/>
            <person name="Stenlid J."/>
            <person name="Sun H."/>
            <person name="Sun S."/>
            <person name="Syed K."/>
            <person name="Tsang A."/>
            <person name="Wiebenga A."/>
            <person name="Young D."/>
            <person name="Pisabarro A."/>
            <person name="Eastwood D.C."/>
            <person name="Martin F."/>
            <person name="Cullen D."/>
            <person name="Grigoriev I.V."/>
            <person name="Hibbett D.S."/>
        </authorList>
    </citation>
    <scope>NUCLEOTIDE SEQUENCE [LARGE SCALE GENOMIC DNA]</scope>
    <source>
        <strain evidence="3">TFB10046</strain>
    </source>
</reference>